<name>A0A381NXR7_9ZZZZ</name>
<dbReference type="EMBL" id="UINC01000677">
    <property type="protein sequence ID" value="SUZ59411.1"/>
    <property type="molecule type" value="Genomic_DNA"/>
</dbReference>
<sequence length="261" mass="28338">MSEAQHPLRIHELVVRYGWGESVISGVSIALDPKEIVGLIGASGAGKSTLLRAVQRLVEPESGQIFLNGVELTGLPPRELRGARRRLGMIFQEHALIGRLSVMENVLAGTLGRTGFWRSVRRRFDPEDVQEAFGLLERVGLTGFEDSRCDELSGGEKQRVGIARALIQHPDVLLVDEPTASLDPATSVRIMSLITEICLERGLAALINLHDVPLARRFCPRIVGLLDGQVVFDGPASALDDAVLQRVYGDEAVGGDEILGH</sequence>
<dbReference type="InterPro" id="IPR003593">
    <property type="entry name" value="AAA+_ATPase"/>
</dbReference>
<dbReference type="InterPro" id="IPR050086">
    <property type="entry name" value="MetN_ABC_transporter-like"/>
</dbReference>
<evidence type="ECO:0000256" key="2">
    <source>
        <dbReference type="ARBA" id="ARBA00022475"/>
    </source>
</evidence>
<keyword evidence="5" id="KW-1278">Translocase</keyword>
<evidence type="ECO:0000256" key="4">
    <source>
        <dbReference type="ARBA" id="ARBA00022840"/>
    </source>
</evidence>
<evidence type="ECO:0000256" key="1">
    <source>
        <dbReference type="ARBA" id="ARBA00022448"/>
    </source>
</evidence>
<dbReference type="GO" id="GO:0015416">
    <property type="term" value="F:ABC-type phosphonate transporter activity"/>
    <property type="evidence" value="ECO:0007669"/>
    <property type="project" value="InterPro"/>
</dbReference>
<evidence type="ECO:0000256" key="5">
    <source>
        <dbReference type="ARBA" id="ARBA00022967"/>
    </source>
</evidence>
<protein>
    <recommendedName>
        <fullName evidence="7">ABC transporter domain-containing protein</fullName>
    </recommendedName>
</protein>
<dbReference type="InterPro" id="IPR027417">
    <property type="entry name" value="P-loop_NTPase"/>
</dbReference>
<dbReference type="GO" id="GO:0016887">
    <property type="term" value="F:ATP hydrolysis activity"/>
    <property type="evidence" value="ECO:0007669"/>
    <property type="project" value="InterPro"/>
</dbReference>
<dbReference type="PANTHER" id="PTHR43166">
    <property type="entry name" value="AMINO ACID IMPORT ATP-BINDING PROTEIN"/>
    <property type="match status" value="1"/>
</dbReference>
<evidence type="ECO:0000259" key="7">
    <source>
        <dbReference type="PROSITE" id="PS50893"/>
    </source>
</evidence>
<organism evidence="8">
    <name type="scientific">marine metagenome</name>
    <dbReference type="NCBI Taxonomy" id="408172"/>
    <lineage>
        <taxon>unclassified sequences</taxon>
        <taxon>metagenomes</taxon>
        <taxon>ecological metagenomes</taxon>
    </lineage>
</organism>
<dbReference type="PROSITE" id="PS00211">
    <property type="entry name" value="ABC_TRANSPORTER_1"/>
    <property type="match status" value="1"/>
</dbReference>
<dbReference type="NCBIfam" id="TIGR02315">
    <property type="entry name" value="ABC_phnC"/>
    <property type="match status" value="1"/>
</dbReference>
<proteinExistence type="predicted"/>
<evidence type="ECO:0000256" key="6">
    <source>
        <dbReference type="ARBA" id="ARBA00023136"/>
    </source>
</evidence>
<evidence type="ECO:0000313" key="8">
    <source>
        <dbReference type="EMBL" id="SUZ59411.1"/>
    </source>
</evidence>
<keyword evidence="3" id="KW-0547">Nucleotide-binding</keyword>
<dbReference type="Gene3D" id="3.40.50.300">
    <property type="entry name" value="P-loop containing nucleotide triphosphate hydrolases"/>
    <property type="match status" value="1"/>
</dbReference>
<keyword evidence="6" id="KW-0472">Membrane</keyword>
<dbReference type="InterPro" id="IPR003439">
    <property type="entry name" value="ABC_transporter-like_ATP-bd"/>
</dbReference>
<dbReference type="GO" id="GO:0005524">
    <property type="term" value="F:ATP binding"/>
    <property type="evidence" value="ECO:0007669"/>
    <property type="project" value="UniProtKB-KW"/>
</dbReference>
<dbReference type="PROSITE" id="PS50893">
    <property type="entry name" value="ABC_TRANSPORTER_2"/>
    <property type="match status" value="1"/>
</dbReference>
<dbReference type="CDD" id="cd03256">
    <property type="entry name" value="ABC_PhnC_transporter"/>
    <property type="match status" value="1"/>
</dbReference>
<reference evidence="8" key="1">
    <citation type="submission" date="2018-05" db="EMBL/GenBank/DDBJ databases">
        <authorList>
            <person name="Lanie J.A."/>
            <person name="Ng W.-L."/>
            <person name="Kazmierczak K.M."/>
            <person name="Andrzejewski T.M."/>
            <person name="Davidsen T.M."/>
            <person name="Wayne K.J."/>
            <person name="Tettelin H."/>
            <person name="Glass J.I."/>
            <person name="Rusch D."/>
            <person name="Podicherti R."/>
            <person name="Tsui H.-C.T."/>
            <person name="Winkler M.E."/>
        </authorList>
    </citation>
    <scope>NUCLEOTIDE SEQUENCE</scope>
</reference>
<keyword evidence="4" id="KW-0067">ATP-binding</keyword>
<evidence type="ECO:0000256" key="3">
    <source>
        <dbReference type="ARBA" id="ARBA00022741"/>
    </source>
</evidence>
<dbReference type="Pfam" id="PF00005">
    <property type="entry name" value="ABC_tran"/>
    <property type="match status" value="1"/>
</dbReference>
<dbReference type="PANTHER" id="PTHR43166:SF6">
    <property type="entry name" value="PHOSPHONATES IMPORT ATP-BINDING PROTEIN PHNC"/>
    <property type="match status" value="1"/>
</dbReference>
<dbReference type="GO" id="GO:0016020">
    <property type="term" value="C:membrane"/>
    <property type="evidence" value="ECO:0007669"/>
    <property type="project" value="InterPro"/>
</dbReference>
<dbReference type="AlphaFoldDB" id="A0A381NXR7"/>
<feature type="domain" description="ABC transporter" evidence="7">
    <location>
        <begin position="8"/>
        <end position="252"/>
    </location>
</feature>
<keyword evidence="1" id="KW-0813">Transport</keyword>
<gene>
    <name evidence="8" type="ORF">METZ01_LOCUS12265</name>
</gene>
<dbReference type="SUPFAM" id="SSF52540">
    <property type="entry name" value="P-loop containing nucleoside triphosphate hydrolases"/>
    <property type="match status" value="1"/>
</dbReference>
<dbReference type="SMART" id="SM00382">
    <property type="entry name" value="AAA"/>
    <property type="match status" value="1"/>
</dbReference>
<keyword evidence="2" id="KW-1003">Cell membrane</keyword>
<dbReference type="InterPro" id="IPR012693">
    <property type="entry name" value="ABC_transpr_PhnC"/>
</dbReference>
<dbReference type="InterPro" id="IPR017871">
    <property type="entry name" value="ABC_transporter-like_CS"/>
</dbReference>
<accession>A0A381NXR7</accession>